<dbReference type="RefSeq" id="WP_310310677.1">
    <property type="nucleotide sequence ID" value="NZ_BAAAXB010000001.1"/>
</dbReference>
<sequence>MTDQRLRRLGEVLKELRKRAGMSQPGFARARVQRSRRWVENQIEVRMLRRQRLLSEEDPLVFHAIMTESALAHASSAQLALIREQAGRDNVTVQLLPWSAGPNDGQMGPFTVLDFPVKMDRSVLYVEHAAGSLHLEDQSKVKVAKLTFTHLSKLALSPAESADRIERLAAER</sequence>
<comment type="caution">
    <text evidence="2">The sequence shown here is derived from an EMBL/GenBank/DDBJ whole genome shotgun (WGS) entry which is preliminary data.</text>
</comment>
<evidence type="ECO:0000313" key="2">
    <source>
        <dbReference type="EMBL" id="MDR6597453.1"/>
    </source>
</evidence>
<dbReference type="EMBL" id="JAVDSG010000001">
    <property type="protein sequence ID" value="MDR6597453.1"/>
    <property type="molecule type" value="Genomic_DNA"/>
</dbReference>
<protein>
    <submittedName>
        <fullName evidence="2">Transcriptional regulator with XRE-family HTH domain</fullName>
    </submittedName>
</protein>
<accession>A0ABU1Q3K5</accession>
<proteinExistence type="predicted"/>
<feature type="domain" description="DUF5753" evidence="1">
    <location>
        <begin position="28"/>
        <end position="167"/>
    </location>
</feature>
<keyword evidence="3" id="KW-1185">Reference proteome</keyword>
<dbReference type="InterPro" id="IPR043917">
    <property type="entry name" value="DUF5753"/>
</dbReference>
<evidence type="ECO:0000313" key="3">
    <source>
        <dbReference type="Proteomes" id="UP001268819"/>
    </source>
</evidence>
<dbReference type="Proteomes" id="UP001268819">
    <property type="component" value="Unassembled WGS sequence"/>
</dbReference>
<evidence type="ECO:0000259" key="1">
    <source>
        <dbReference type="Pfam" id="PF19054"/>
    </source>
</evidence>
<organism evidence="2 3">
    <name type="scientific">Saccharothrix longispora</name>
    <dbReference type="NCBI Taxonomy" id="33920"/>
    <lineage>
        <taxon>Bacteria</taxon>
        <taxon>Bacillati</taxon>
        <taxon>Actinomycetota</taxon>
        <taxon>Actinomycetes</taxon>
        <taxon>Pseudonocardiales</taxon>
        <taxon>Pseudonocardiaceae</taxon>
        <taxon>Saccharothrix</taxon>
    </lineage>
</organism>
<gene>
    <name evidence="2" type="ORF">J2S66_005837</name>
</gene>
<dbReference type="Pfam" id="PF19054">
    <property type="entry name" value="DUF5753"/>
    <property type="match status" value="1"/>
</dbReference>
<name>A0ABU1Q3K5_9PSEU</name>
<reference evidence="2 3" key="1">
    <citation type="submission" date="2023-07" db="EMBL/GenBank/DDBJ databases">
        <title>Sequencing the genomes of 1000 actinobacteria strains.</title>
        <authorList>
            <person name="Klenk H.-P."/>
        </authorList>
    </citation>
    <scope>NUCLEOTIDE SEQUENCE [LARGE SCALE GENOMIC DNA]</scope>
    <source>
        <strain evidence="2 3">DSM 43749</strain>
    </source>
</reference>